<dbReference type="Pfam" id="PF00005">
    <property type="entry name" value="ABC_tran"/>
    <property type="match status" value="1"/>
</dbReference>
<evidence type="ECO:0000256" key="1">
    <source>
        <dbReference type="ARBA" id="ARBA00022741"/>
    </source>
</evidence>
<evidence type="ECO:0000256" key="3">
    <source>
        <dbReference type="SAM" id="MobiDB-lite"/>
    </source>
</evidence>
<protein>
    <submittedName>
        <fullName evidence="5">Sugar ABC transporter ATP-binding protein</fullName>
    </submittedName>
</protein>
<dbReference type="SMART" id="SM00382">
    <property type="entry name" value="AAA"/>
    <property type="match status" value="1"/>
</dbReference>
<feature type="compositionally biased region" description="Gly residues" evidence="3">
    <location>
        <begin position="255"/>
        <end position="274"/>
    </location>
</feature>
<dbReference type="GO" id="GO:0005524">
    <property type="term" value="F:ATP binding"/>
    <property type="evidence" value="ECO:0007669"/>
    <property type="project" value="UniProtKB-KW"/>
</dbReference>
<dbReference type="PANTHER" id="PTHR43790:SF8">
    <property type="entry name" value="SUGAR ABC TRANSPORTER ATP-BINDING PROTEIN"/>
    <property type="match status" value="1"/>
</dbReference>
<dbReference type="InterPro" id="IPR050107">
    <property type="entry name" value="ABC_carbohydrate_import_ATPase"/>
</dbReference>
<reference evidence="5" key="1">
    <citation type="journal article" date="2014" name="Int. J. Syst. Evol. Microbiol.">
        <title>Complete genome sequence of Corynebacterium casei LMG S-19264T (=DSM 44701T), isolated from a smear-ripened cheese.</title>
        <authorList>
            <consortium name="US DOE Joint Genome Institute (JGI-PGF)"/>
            <person name="Walter F."/>
            <person name="Albersmeier A."/>
            <person name="Kalinowski J."/>
            <person name="Ruckert C."/>
        </authorList>
    </citation>
    <scope>NUCLEOTIDE SEQUENCE</scope>
    <source>
        <strain evidence="5">CGMCC 4.7110</strain>
    </source>
</reference>
<keyword evidence="1" id="KW-0547">Nucleotide-binding</keyword>
<dbReference type="InterPro" id="IPR027417">
    <property type="entry name" value="P-loop_NTPase"/>
</dbReference>
<evidence type="ECO:0000313" key="6">
    <source>
        <dbReference type="Proteomes" id="UP000653411"/>
    </source>
</evidence>
<dbReference type="Gene3D" id="3.40.50.300">
    <property type="entry name" value="P-loop containing nucleotide triphosphate hydrolases"/>
    <property type="match status" value="1"/>
</dbReference>
<dbReference type="PROSITE" id="PS50893">
    <property type="entry name" value="ABC_TRANSPORTER_2"/>
    <property type="match status" value="1"/>
</dbReference>
<dbReference type="InterPro" id="IPR003439">
    <property type="entry name" value="ABC_transporter-like_ATP-bd"/>
</dbReference>
<reference evidence="5" key="2">
    <citation type="submission" date="2020-09" db="EMBL/GenBank/DDBJ databases">
        <authorList>
            <person name="Sun Q."/>
            <person name="Zhou Y."/>
        </authorList>
    </citation>
    <scope>NUCLEOTIDE SEQUENCE</scope>
    <source>
        <strain evidence="5">CGMCC 4.7110</strain>
    </source>
</reference>
<accession>A0A917XJ86</accession>
<dbReference type="InterPro" id="IPR003593">
    <property type="entry name" value="AAA+_ATPase"/>
</dbReference>
<comment type="caution">
    <text evidence="5">The sequence shown here is derived from an EMBL/GenBank/DDBJ whole genome shotgun (WGS) entry which is preliminary data.</text>
</comment>
<dbReference type="GO" id="GO:0016887">
    <property type="term" value="F:ATP hydrolysis activity"/>
    <property type="evidence" value="ECO:0007669"/>
    <property type="project" value="InterPro"/>
</dbReference>
<proteinExistence type="predicted"/>
<dbReference type="SUPFAM" id="SSF52540">
    <property type="entry name" value="P-loop containing nucleoside triphosphate hydrolases"/>
    <property type="match status" value="1"/>
</dbReference>
<dbReference type="PANTHER" id="PTHR43790">
    <property type="entry name" value="CARBOHYDRATE TRANSPORT ATP-BINDING PROTEIN MG119-RELATED"/>
    <property type="match status" value="1"/>
</dbReference>
<organism evidence="5 6">
    <name type="scientific">Streptomyces fuscichromogenes</name>
    <dbReference type="NCBI Taxonomy" id="1324013"/>
    <lineage>
        <taxon>Bacteria</taxon>
        <taxon>Bacillati</taxon>
        <taxon>Actinomycetota</taxon>
        <taxon>Actinomycetes</taxon>
        <taxon>Kitasatosporales</taxon>
        <taxon>Streptomycetaceae</taxon>
        <taxon>Streptomyces</taxon>
    </lineage>
</organism>
<name>A0A917XJ86_9ACTN</name>
<evidence type="ECO:0000259" key="4">
    <source>
        <dbReference type="PROSITE" id="PS50893"/>
    </source>
</evidence>
<feature type="region of interest" description="Disordered" evidence="3">
    <location>
        <begin position="248"/>
        <end position="274"/>
    </location>
</feature>
<sequence length="274" mass="28645">MASAREPLLTAHGVVKRFGHVQALSGADFTAYPGEVVALIGDNGAGKSTLVNVLSGVLAPDAGEVRLDGEPVRFSGPMDAQRHGVETVYQDLSLAPDLDAAANLYLGREIVRGGLLGRLGVLDRPTMRREAVRAFAELGVRLKDVTAAVTTLSGGQRQSVAVARAVAFAHKVIFMDEPTAALGVVQRARVLETVRRVADRGICVVLISHNMPEVLSVADRVEVLRLGRRVASYTAADTTIEELVGAMTGSLDGPNGTGENGTGENGTGEAEGGR</sequence>
<keyword evidence="2 5" id="KW-0067">ATP-binding</keyword>
<dbReference type="CDD" id="cd03216">
    <property type="entry name" value="ABC_Carb_Monos_I"/>
    <property type="match status" value="1"/>
</dbReference>
<evidence type="ECO:0000256" key="2">
    <source>
        <dbReference type="ARBA" id="ARBA00022840"/>
    </source>
</evidence>
<dbReference type="AlphaFoldDB" id="A0A917XJ86"/>
<feature type="domain" description="ABC transporter" evidence="4">
    <location>
        <begin position="9"/>
        <end position="251"/>
    </location>
</feature>
<keyword evidence="6" id="KW-1185">Reference proteome</keyword>
<dbReference type="RefSeq" id="WP_189267005.1">
    <property type="nucleotide sequence ID" value="NZ_BMML01000020.1"/>
</dbReference>
<gene>
    <name evidence="5" type="primary">frcA</name>
    <name evidence="5" type="ORF">GCM10011578_071280</name>
</gene>
<dbReference type="Proteomes" id="UP000653411">
    <property type="component" value="Unassembled WGS sequence"/>
</dbReference>
<dbReference type="EMBL" id="BMML01000020">
    <property type="protein sequence ID" value="GGN32522.1"/>
    <property type="molecule type" value="Genomic_DNA"/>
</dbReference>
<evidence type="ECO:0000313" key="5">
    <source>
        <dbReference type="EMBL" id="GGN32522.1"/>
    </source>
</evidence>